<dbReference type="WBParaSite" id="PS1159_v2.g18010.t1">
    <property type="protein sequence ID" value="PS1159_v2.g18010.t1"/>
    <property type="gene ID" value="PS1159_v2.g18010"/>
</dbReference>
<organism evidence="1 2">
    <name type="scientific">Panagrolaimus sp. PS1159</name>
    <dbReference type="NCBI Taxonomy" id="55785"/>
    <lineage>
        <taxon>Eukaryota</taxon>
        <taxon>Metazoa</taxon>
        <taxon>Ecdysozoa</taxon>
        <taxon>Nematoda</taxon>
        <taxon>Chromadorea</taxon>
        <taxon>Rhabditida</taxon>
        <taxon>Tylenchina</taxon>
        <taxon>Panagrolaimomorpha</taxon>
        <taxon>Panagrolaimoidea</taxon>
        <taxon>Panagrolaimidae</taxon>
        <taxon>Panagrolaimus</taxon>
    </lineage>
</organism>
<reference evidence="2" key="1">
    <citation type="submission" date="2022-11" db="UniProtKB">
        <authorList>
            <consortium name="WormBaseParasite"/>
        </authorList>
    </citation>
    <scope>IDENTIFICATION</scope>
</reference>
<accession>A0AC35FIW4</accession>
<dbReference type="Proteomes" id="UP000887580">
    <property type="component" value="Unplaced"/>
</dbReference>
<proteinExistence type="predicted"/>
<evidence type="ECO:0000313" key="2">
    <source>
        <dbReference type="WBParaSite" id="PS1159_v2.g18010.t1"/>
    </source>
</evidence>
<sequence>MFLNLKKNYILLFLAEIEYQGCNRNFVAENGSTFCTGDRYSLGNANKDKYELQCCDKNNCNTGIYTPSNNNDLTCLGTSGTEALNHVKCASNDSYCLYAAGINDDGKYERFQGCSADFDFDHTICTGFSSGKMPSSFMGNFFKFRGFII</sequence>
<evidence type="ECO:0000313" key="1">
    <source>
        <dbReference type="Proteomes" id="UP000887580"/>
    </source>
</evidence>
<name>A0AC35FIW4_9BILA</name>
<protein>
    <submittedName>
        <fullName evidence="2">Uncharacterized protein</fullName>
    </submittedName>
</protein>